<feature type="compositionally biased region" description="Low complexity" evidence="2">
    <location>
        <begin position="258"/>
        <end position="280"/>
    </location>
</feature>
<keyword evidence="4" id="KW-1185">Reference proteome</keyword>
<proteinExistence type="predicted"/>
<organism evidence="3 4">
    <name type="scientific">Apiospora kogelbergensis</name>
    <dbReference type="NCBI Taxonomy" id="1337665"/>
    <lineage>
        <taxon>Eukaryota</taxon>
        <taxon>Fungi</taxon>
        <taxon>Dikarya</taxon>
        <taxon>Ascomycota</taxon>
        <taxon>Pezizomycotina</taxon>
        <taxon>Sordariomycetes</taxon>
        <taxon>Xylariomycetidae</taxon>
        <taxon>Amphisphaeriales</taxon>
        <taxon>Apiosporaceae</taxon>
        <taxon>Apiospora</taxon>
    </lineage>
</organism>
<dbReference type="PANTHER" id="PTHR38701">
    <property type="entry name" value="CHROMOSOME 8, WHOLE GENOME SHOTGUN SEQUENCE"/>
    <property type="match status" value="1"/>
</dbReference>
<feature type="compositionally biased region" description="Basic and acidic residues" evidence="2">
    <location>
        <begin position="343"/>
        <end position="353"/>
    </location>
</feature>
<dbReference type="PANTHER" id="PTHR38701:SF1">
    <property type="entry name" value="UP-REGULATED DURING SEPTATION PROTEIN 1 DOMAIN-CONTAINING PROTEIN"/>
    <property type="match status" value="1"/>
</dbReference>
<gene>
    <name evidence="3" type="ORF">PG999_000126</name>
</gene>
<feature type="compositionally biased region" description="Basic and acidic residues" evidence="2">
    <location>
        <begin position="765"/>
        <end position="778"/>
    </location>
</feature>
<feature type="compositionally biased region" description="Low complexity" evidence="2">
    <location>
        <begin position="707"/>
        <end position="718"/>
    </location>
</feature>
<feature type="compositionally biased region" description="Low complexity" evidence="2">
    <location>
        <begin position="156"/>
        <end position="201"/>
    </location>
</feature>
<feature type="compositionally biased region" description="Low complexity" evidence="2">
    <location>
        <begin position="489"/>
        <end position="502"/>
    </location>
</feature>
<protein>
    <submittedName>
        <fullName evidence="3">Uncharacterized protein</fullName>
    </submittedName>
</protein>
<feature type="compositionally biased region" description="Low complexity" evidence="2">
    <location>
        <begin position="40"/>
        <end position="97"/>
    </location>
</feature>
<comment type="caution">
    <text evidence="3">The sequence shown here is derived from an EMBL/GenBank/DDBJ whole genome shotgun (WGS) entry which is preliminary data.</text>
</comment>
<feature type="coiled-coil region" evidence="1">
    <location>
        <begin position="661"/>
        <end position="695"/>
    </location>
</feature>
<evidence type="ECO:0000313" key="4">
    <source>
        <dbReference type="Proteomes" id="UP001392437"/>
    </source>
</evidence>
<feature type="compositionally biased region" description="Low complexity" evidence="2">
    <location>
        <begin position="329"/>
        <end position="341"/>
    </location>
</feature>
<feature type="compositionally biased region" description="Polar residues" evidence="2">
    <location>
        <begin position="1"/>
        <end position="12"/>
    </location>
</feature>
<feature type="compositionally biased region" description="Polar residues" evidence="2">
    <location>
        <begin position="107"/>
        <end position="121"/>
    </location>
</feature>
<feature type="compositionally biased region" description="Low complexity" evidence="2">
    <location>
        <begin position="289"/>
        <end position="299"/>
    </location>
</feature>
<dbReference type="EMBL" id="JAQQWP010000001">
    <property type="protein sequence ID" value="KAK8131953.1"/>
    <property type="molecule type" value="Genomic_DNA"/>
</dbReference>
<feature type="compositionally biased region" description="Polar residues" evidence="2">
    <location>
        <begin position="229"/>
        <end position="249"/>
    </location>
</feature>
<sequence>MRALNPNLSKLTTVKEDDDQNNKLSQPKLRSVSSRRTIVPATSASSRSSSAPTASAPAATAASSSSSTLTPKPRPSSRQSAVSSSTLTAANNNNNNTRKPGALKPHTTPSDPQRTQRNSSATTPRPPVITTTVTRNPRLAAATAAAAKKPAPKRPAPLNLTSTPSSPAASIRSPAVILSPASTISNSSPSSSSSHATAISAPRSRDQNAPQMTQHSSISKPGRMPLDRTSGTNSNGTPRMPTLSATSARGATGRVPLTPKIASKAATPATATAPANARTPLSRAAPRPAVSGSAVGSSARSTAHQDDDGPSLLSSNITPRSGKRQNRVNSTNTTPNGTPNPERSNDTWDHDARSGLGISSSPMQGDFTKRAHVTFNSIPTEAKGQPRQEAKNDPDAKFFYASDAKGTHQQHHQQQAPVARPVLAKAPTFFYANGGTVDNKAQHPPPASPALTQNPSQDSTSGKFMYANGLPELRSNQPGRTSRPSSVISTTSRTAPTSRPNSITQPPTSPIRNVQQPFAAQKRNSNPPSLATNRPQAASPPPPGPPSAVLRRSSTATSRKSHSRSSSMVSGSLVMGEPLRNSWHSSGPASPSIDAALRPPPLTLASIIQAAEDLADPDESMSTVDDTHSETHSEVQSPTKSTHDAEPVTDLVANARRERKVQDLQITNASLEAINRTLERQLRKQTAELRRFKRLSRAGRLSMMPVAEPAGAGSEAGSTNGGDDQEVLSDLSEGDEPEEEPEEEDSLTDDDTGSDDPDLSASMVAEKDEKYRKKDEKRLEVDLSKHQQLLIDSQKINQSIKRCMDWTEELIKEGRKALEYSVRPYEIEIPGPRVLNPDDEFEEDTTQTSVSFDFSPEDTINLEDEAMGPNAPITPRLAGWKQDSNPMERANGAELPTGGT</sequence>
<feature type="region of interest" description="Disordered" evidence="2">
    <location>
        <begin position="700"/>
        <end position="778"/>
    </location>
</feature>
<feature type="compositionally biased region" description="Low complexity" evidence="2">
    <location>
        <begin position="128"/>
        <end position="149"/>
    </location>
</feature>
<dbReference type="AlphaFoldDB" id="A0AAW0RAU2"/>
<evidence type="ECO:0000256" key="1">
    <source>
        <dbReference type="SAM" id="Coils"/>
    </source>
</evidence>
<evidence type="ECO:0000313" key="3">
    <source>
        <dbReference type="EMBL" id="KAK8131953.1"/>
    </source>
</evidence>
<feature type="region of interest" description="Disordered" evidence="2">
    <location>
        <begin position="831"/>
        <end position="900"/>
    </location>
</feature>
<dbReference type="Proteomes" id="UP001392437">
    <property type="component" value="Unassembled WGS sequence"/>
</dbReference>
<accession>A0AAW0RAU2</accession>
<feature type="compositionally biased region" description="Polar residues" evidence="2">
    <location>
        <begin position="207"/>
        <end position="219"/>
    </location>
</feature>
<feature type="compositionally biased region" description="Polar residues" evidence="2">
    <location>
        <begin position="474"/>
        <end position="488"/>
    </location>
</feature>
<feature type="compositionally biased region" description="Polar residues" evidence="2">
    <location>
        <begin position="503"/>
        <end position="534"/>
    </location>
</feature>
<feature type="region of interest" description="Disordered" evidence="2">
    <location>
        <begin position="1"/>
        <end position="396"/>
    </location>
</feature>
<feature type="compositionally biased region" description="Basic and acidic residues" evidence="2">
    <location>
        <begin position="384"/>
        <end position="396"/>
    </location>
</feature>
<feature type="compositionally biased region" description="Acidic residues" evidence="2">
    <location>
        <begin position="723"/>
        <end position="758"/>
    </location>
</feature>
<evidence type="ECO:0000256" key="2">
    <source>
        <dbReference type="SAM" id="MobiDB-lite"/>
    </source>
</evidence>
<keyword evidence="1" id="KW-0175">Coiled coil</keyword>
<feature type="compositionally biased region" description="Low complexity" evidence="2">
    <location>
        <begin position="547"/>
        <end position="572"/>
    </location>
</feature>
<feature type="region of interest" description="Disordered" evidence="2">
    <location>
        <begin position="615"/>
        <end position="647"/>
    </location>
</feature>
<feature type="region of interest" description="Disordered" evidence="2">
    <location>
        <begin position="432"/>
        <end position="597"/>
    </location>
</feature>
<reference evidence="3 4" key="1">
    <citation type="submission" date="2023-01" db="EMBL/GenBank/DDBJ databases">
        <title>Analysis of 21 Apiospora genomes using comparative genomics revels a genus with tremendous synthesis potential of carbohydrate active enzymes and secondary metabolites.</title>
        <authorList>
            <person name="Sorensen T."/>
        </authorList>
    </citation>
    <scope>NUCLEOTIDE SEQUENCE [LARGE SCALE GENOMIC DNA]</scope>
    <source>
        <strain evidence="3 4">CBS 117206</strain>
    </source>
</reference>
<feature type="compositionally biased region" description="Polar residues" evidence="2">
    <location>
        <begin position="450"/>
        <end position="462"/>
    </location>
</feature>
<name>A0AAW0RAU2_9PEZI</name>